<dbReference type="KEGG" id="maqe:RJ40_12290"/>
<dbReference type="Pfam" id="PF08979">
    <property type="entry name" value="DUF1894"/>
    <property type="match status" value="1"/>
</dbReference>
<name>A0A8A3S7G4_9EURY</name>
<gene>
    <name evidence="1" type="ORF">RJ40_12290</name>
</gene>
<dbReference type="Proteomes" id="UP001042704">
    <property type="component" value="Chromosome"/>
</dbReference>
<dbReference type="RefSeq" id="WP_265581167.1">
    <property type="nucleotide sequence ID" value="NZ_CP036172.1"/>
</dbReference>
<organism evidence="1 2">
    <name type="scientific">Methanofollis aquaemaris</name>
    <dbReference type="NCBI Taxonomy" id="126734"/>
    <lineage>
        <taxon>Archaea</taxon>
        <taxon>Methanobacteriati</taxon>
        <taxon>Methanobacteriota</taxon>
        <taxon>Stenosarchaea group</taxon>
        <taxon>Methanomicrobia</taxon>
        <taxon>Methanomicrobiales</taxon>
        <taxon>Methanomicrobiaceae</taxon>
        <taxon>Methanofollis</taxon>
    </lineage>
</organism>
<protein>
    <submittedName>
        <fullName evidence="1">DUF1894 domain-containing protein</fullName>
    </submittedName>
</protein>
<proteinExistence type="predicted"/>
<evidence type="ECO:0000313" key="2">
    <source>
        <dbReference type="Proteomes" id="UP001042704"/>
    </source>
</evidence>
<reference evidence="1" key="2">
    <citation type="submission" date="2019-02" db="EMBL/GenBank/DDBJ databases">
        <authorList>
            <person name="Chen S.-C."/>
            <person name="Chien H.-H."/>
            <person name="Lai M.-C."/>
        </authorList>
    </citation>
    <scope>NUCLEOTIDE SEQUENCE</scope>
    <source>
        <strain evidence="1">N2F9704</strain>
    </source>
</reference>
<accession>A0A8A3S7G4</accession>
<dbReference type="EMBL" id="CP036172">
    <property type="protein sequence ID" value="QSZ68217.1"/>
    <property type="molecule type" value="Genomic_DNA"/>
</dbReference>
<reference evidence="1" key="1">
    <citation type="journal article" date="2001" name="Int. J. Syst. Evol. Microbiol.">
        <title>Methanofollis aquaemaris sp. nov., a methanogen isolated from an aquaculture fish pond.</title>
        <authorList>
            <person name="Lai M.C."/>
            <person name="Chen S.C."/>
        </authorList>
    </citation>
    <scope>NUCLEOTIDE SEQUENCE</scope>
    <source>
        <strain evidence="1">N2F9704</strain>
    </source>
</reference>
<dbReference type="AlphaFoldDB" id="A0A8A3S7G4"/>
<dbReference type="GeneID" id="76425163"/>
<keyword evidence="2" id="KW-1185">Reference proteome</keyword>
<dbReference type="InterPro" id="IPR012031">
    <property type="entry name" value="MTH0776-like"/>
</dbReference>
<sequence>MPDMGKPHCIKRLPTKVLVKDVSEEEAIEYVRKHTREHYEIPPDYEIRNICILGKAPMLVGIKERKKKLIFTFTRPCFGTDVLEMDTTPEEIETIRSDLRKD</sequence>
<evidence type="ECO:0000313" key="1">
    <source>
        <dbReference type="EMBL" id="QSZ68217.1"/>
    </source>
</evidence>